<dbReference type="InterPro" id="IPR003594">
    <property type="entry name" value="HATPase_dom"/>
</dbReference>
<dbReference type="Gene3D" id="3.30.450.20">
    <property type="entry name" value="PAS domain"/>
    <property type="match status" value="2"/>
</dbReference>
<dbReference type="AlphaFoldDB" id="A0A021VVL3"/>
<dbReference type="InterPro" id="IPR058548">
    <property type="entry name" value="MlaB-like_STAS"/>
</dbReference>
<dbReference type="SUPFAM" id="SSF55874">
    <property type="entry name" value="ATPase domain of HSP90 chaperone/DNA topoisomerase II/histidine kinase"/>
    <property type="match status" value="1"/>
</dbReference>
<dbReference type="RefSeq" id="WP_052022197.1">
    <property type="nucleotide sequence ID" value="NZ_AXCW01000003.1"/>
</dbReference>
<dbReference type="SMART" id="SM00065">
    <property type="entry name" value="GAF"/>
    <property type="match status" value="1"/>
</dbReference>
<keyword evidence="1" id="KW-0378">Hydrolase</keyword>
<dbReference type="InterPro" id="IPR013655">
    <property type="entry name" value="PAS_fold_3"/>
</dbReference>
<dbReference type="Gene3D" id="3.30.450.40">
    <property type="match status" value="1"/>
</dbReference>
<feature type="region of interest" description="Disordered" evidence="2">
    <location>
        <begin position="1"/>
        <end position="27"/>
    </location>
</feature>
<protein>
    <submittedName>
        <fullName evidence="7">Histidine kinase</fullName>
    </submittedName>
</protein>
<dbReference type="Pfam" id="PF13581">
    <property type="entry name" value="HATPase_c_2"/>
    <property type="match status" value="1"/>
</dbReference>
<dbReference type="InterPro" id="IPR036457">
    <property type="entry name" value="PPM-type-like_dom_sf"/>
</dbReference>
<dbReference type="CDD" id="cd00130">
    <property type="entry name" value="PAS"/>
    <property type="match status" value="2"/>
</dbReference>
<evidence type="ECO:0000256" key="2">
    <source>
        <dbReference type="SAM" id="MobiDB-lite"/>
    </source>
</evidence>
<reference evidence="7 8" key="1">
    <citation type="submission" date="2014-01" db="EMBL/GenBank/DDBJ databases">
        <title>Actinotalea ferrariae CF5-4.</title>
        <authorList>
            <person name="Chen F."/>
            <person name="Li Y."/>
            <person name="Wang G."/>
        </authorList>
    </citation>
    <scope>NUCLEOTIDE SEQUENCE [LARGE SCALE GENOMIC DNA]</scope>
    <source>
        <strain evidence="7 8">CF5-4</strain>
    </source>
</reference>
<evidence type="ECO:0000259" key="3">
    <source>
        <dbReference type="PROSITE" id="PS50112"/>
    </source>
</evidence>
<dbReference type="Pfam" id="PF08447">
    <property type="entry name" value="PAS_3"/>
    <property type="match status" value="1"/>
</dbReference>
<dbReference type="SUPFAM" id="SSF55785">
    <property type="entry name" value="PYP-like sensor domain (PAS domain)"/>
    <property type="match status" value="2"/>
</dbReference>
<dbReference type="NCBIfam" id="TIGR00229">
    <property type="entry name" value="sensory_box"/>
    <property type="match status" value="1"/>
</dbReference>
<feature type="domain" description="PPM-type phosphatase" evidence="6">
    <location>
        <begin position="490"/>
        <end position="708"/>
    </location>
</feature>
<dbReference type="SMART" id="SM00091">
    <property type="entry name" value="PAS"/>
    <property type="match status" value="2"/>
</dbReference>
<keyword evidence="7" id="KW-0808">Transferase</keyword>
<accession>A0A021VVL3</accession>
<dbReference type="CDD" id="cd16936">
    <property type="entry name" value="HATPase_RsbW-like"/>
    <property type="match status" value="1"/>
</dbReference>
<dbReference type="SUPFAM" id="SSF52091">
    <property type="entry name" value="SpoIIaa-like"/>
    <property type="match status" value="1"/>
</dbReference>
<dbReference type="Pfam" id="PF07228">
    <property type="entry name" value="SpoIIE"/>
    <property type="match status" value="1"/>
</dbReference>
<dbReference type="InterPro" id="IPR052016">
    <property type="entry name" value="Bact_Sigma-Reg"/>
</dbReference>
<comment type="caution">
    <text evidence="7">The sequence shown here is derived from an EMBL/GenBank/DDBJ whole genome shotgun (WGS) entry which is preliminary data.</text>
</comment>
<dbReference type="SMART" id="SM00086">
    <property type="entry name" value="PAC"/>
    <property type="match status" value="1"/>
</dbReference>
<dbReference type="PANTHER" id="PTHR43156:SF2">
    <property type="entry name" value="STAGE II SPORULATION PROTEIN E"/>
    <property type="match status" value="1"/>
</dbReference>
<dbReference type="InterPro" id="IPR029016">
    <property type="entry name" value="GAF-like_dom_sf"/>
</dbReference>
<dbReference type="InterPro" id="IPR036890">
    <property type="entry name" value="HATPase_C_sf"/>
</dbReference>
<feature type="domain" description="PAC" evidence="4">
    <location>
        <begin position="122"/>
        <end position="174"/>
    </location>
</feature>
<feature type="domain" description="STAS" evidence="5">
    <location>
        <begin position="898"/>
        <end position="985"/>
    </location>
</feature>
<dbReference type="SUPFAM" id="SSF55781">
    <property type="entry name" value="GAF domain-like"/>
    <property type="match status" value="1"/>
</dbReference>
<sequence>MPDPQQPGVDTAPPATVPGRSGPSPRDVLGSDDAAETLVGLLGAPAVRAARVGTFAWDLRSGTVAVDRAFAALLGLDDLVATGGDVEATVLPVDGIADRLHPHDRARIAQALLGGREGEDEITVEYRALDTTDEPRWLLTHARLVRDDAGAVLGAVGSVIDSTSLSQGEARTTRLLEAMPTALFLLDRDWRFTYLNAEAERMLGRSRRDTLGRDLWELYPDSVGTVWEERYRHAVETGQPVVFDVQPPAPPVRWLEVRAWPGPDGLAVYLLDVTQARDATHALEHAARRGSLLAEITAVLAGSADPEDAVRALADRVVPELADWAIVTLVVEDGNRVPSLRDVATRHADPASQPLADRYAAVRLQQLTSGSYVDRVMSTGEIVHLEADATAKVRAVLRPGEARDLLDALAPHTGTLLPLRARGRTLGLLSLFNHDGRPSLDQDELRLAEEIAARAGLALDNARLRERQVRLAERLQRSMLTEPVRGEDLRIAVRYVPSAEAAQVGGDWYDAFRDADGSTLVVIGDVVGHDNEAVAAMGQLRSLLRGIAVSEGPTRSTPGALLHQLDRAVELLQVSTMASLVVARLEPTADGDHLLHWSNAGHPPPLLLSPDGEVRPLVADRRDLFVGVTVDAQRTDSTVRVGTGTTVLLYTDGLVERRDRPARDGVLDLQQVLRGLGPLDLEDLCDAVLERMLPDRAQDDVALLAVQVSPDDDAPATADETIARTPGTLAGWPPSAETHGTVVREDRHLFTIDPDAPLAEARAWASDRSAALGAGPEELTVVALLTSEVASNATRHGSGGAVLEVVAVDGGVRITVTDHGDGLPQVLHPDAGTPGGRGVWLVSELSRAWGVELLPGGGKAVWFEVEVPGVMAEDADQDGHGSVPDSDGPGGRDRTAEDDVAVLELTGYVDADTRDELLVRVDEVLASGRPVVVRCEGLDFVDSTGLAALSRLATGTPEPPRIVGAPVQLRRMLHLTGLDALVRLD</sequence>
<dbReference type="Proteomes" id="UP000019753">
    <property type="component" value="Unassembled WGS sequence"/>
</dbReference>
<dbReference type="InterPro" id="IPR000014">
    <property type="entry name" value="PAS"/>
</dbReference>
<dbReference type="PROSITE" id="PS51746">
    <property type="entry name" value="PPM_2"/>
    <property type="match status" value="1"/>
</dbReference>
<dbReference type="InterPro" id="IPR002645">
    <property type="entry name" value="STAS_dom"/>
</dbReference>
<dbReference type="InterPro" id="IPR003018">
    <property type="entry name" value="GAF"/>
</dbReference>
<dbReference type="EMBL" id="AXCW01000003">
    <property type="protein sequence ID" value="EYR65158.1"/>
    <property type="molecule type" value="Genomic_DNA"/>
</dbReference>
<dbReference type="InterPro" id="IPR001932">
    <property type="entry name" value="PPM-type_phosphatase-like_dom"/>
</dbReference>
<evidence type="ECO:0000313" key="8">
    <source>
        <dbReference type="Proteomes" id="UP000019753"/>
    </source>
</evidence>
<dbReference type="GO" id="GO:0016791">
    <property type="term" value="F:phosphatase activity"/>
    <property type="evidence" value="ECO:0007669"/>
    <property type="project" value="TreeGrafter"/>
</dbReference>
<keyword evidence="8" id="KW-1185">Reference proteome</keyword>
<evidence type="ECO:0000259" key="4">
    <source>
        <dbReference type="PROSITE" id="PS50113"/>
    </source>
</evidence>
<dbReference type="Pfam" id="PF08448">
    <property type="entry name" value="PAS_4"/>
    <property type="match status" value="1"/>
</dbReference>
<evidence type="ECO:0000313" key="7">
    <source>
        <dbReference type="EMBL" id="EYR65158.1"/>
    </source>
</evidence>
<dbReference type="Gene3D" id="3.30.565.10">
    <property type="entry name" value="Histidine kinase-like ATPase, C-terminal domain"/>
    <property type="match status" value="1"/>
</dbReference>
<dbReference type="GO" id="GO:0016301">
    <property type="term" value="F:kinase activity"/>
    <property type="evidence" value="ECO:0007669"/>
    <property type="project" value="UniProtKB-KW"/>
</dbReference>
<name>A0A021VVL3_9CELL</name>
<feature type="domain" description="PAS" evidence="3">
    <location>
        <begin position="168"/>
        <end position="238"/>
    </location>
</feature>
<dbReference type="SUPFAM" id="SSF81606">
    <property type="entry name" value="PP2C-like"/>
    <property type="match status" value="1"/>
</dbReference>
<dbReference type="Pfam" id="PF13466">
    <property type="entry name" value="STAS_2"/>
    <property type="match status" value="1"/>
</dbReference>
<dbReference type="PROSITE" id="PS50113">
    <property type="entry name" value="PAC"/>
    <property type="match status" value="1"/>
</dbReference>
<dbReference type="Gene3D" id="3.60.40.10">
    <property type="entry name" value="PPM-type phosphatase domain"/>
    <property type="match status" value="1"/>
</dbReference>
<feature type="region of interest" description="Disordered" evidence="2">
    <location>
        <begin position="873"/>
        <end position="897"/>
    </location>
</feature>
<evidence type="ECO:0000256" key="1">
    <source>
        <dbReference type="ARBA" id="ARBA00022801"/>
    </source>
</evidence>
<dbReference type="PROSITE" id="PS50112">
    <property type="entry name" value="PAS"/>
    <property type="match status" value="1"/>
</dbReference>
<evidence type="ECO:0000259" key="5">
    <source>
        <dbReference type="PROSITE" id="PS50801"/>
    </source>
</evidence>
<dbReference type="Pfam" id="PF13185">
    <property type="entry name" value="GAF_2"/>
    <property type="match status" value="1"/>
</dbReference>
<dbReference type="PANTHER" id="PTHR43156">
    <property type="entry name" value="STAGE II SPORULATION PROTEIN E-RELATED"/>
    <property type="match status" value="1"/>
</dbReference>
<dbReference type="InterPro" id="IPR001610">
    <property type="entry name" value="PAC"/>
</dbReference>
<gene>
    <name evidence="7" type="ORF">N866_10100</name>
</gene>
<dbReference type="InterPro" id="IPR013656">
    <property type="entry name" value="PAS_4"/>
</dbReference>
<organism evidence="7 8">
    <name type="scientific">Actinotalea ferrariae CF5-4</name>
    <dbReference type="NCBI Taxonomy" id="948458"/>
    <lineage>
        <taxon>Bacteria</taxon>
        <taxon>Bacillati</taxon>
        <taxon>Actinomycetota</taxon>
        <taxon>Actinomycetes</taxon>
        <taxon>Micrococcales</taxon>
        <taxon>Cellulomonadaceae</taxon>
        <taxon>Actinotalea</taxon>
    </lineage>
</organism>
<dbReference type="SMART" id="SM00331">
    <property type="entry name" value="PP2C_SIG"/>
    <property type="match status" value="1"/>
</dbReference>
<dbReference type="Gene3D" id="3.30.750.24">
    <property type="entry name" value="STAS domain"/>
    <property type="match status" value="1"/>
</dbReference>
<dbReference type="InterPro" id="IPR035965">
    <property type="entry name" value="PAS-like_dom_sf"/>
</dbReference>
<dbReference type="PROSITE" id="PS50801">
    <property type="entry name" value="STAS"/>
    <property type="match status" value="1"/>
</dbReference>
<keyword evidence="7" id="KW-0418">Kinase</keyword>
<dbReference type="CDD" id="cd07043">
    <property type="entry name" value="STAS_anti-anti-sigma_factors"/>
    <property type="match status" value="1"/>
</dbReference>
<proteinExistence type="predicted"/>
<dbReference type="InterPro" id="IPR036513">
    <property type="entry name" value="STAS_dom_sf"/>
</dbReference>
<evidence type="ECO:0000259" key="6">
    <source>
        <dbReference type="PROSITE" id="PS51746"/>
    </source>
</evidence>
<dbReference type="InterPro" id="IPR000700">
    <property type="entry name" value="PAS-assoc_C"/>
</dbReference>